<organism evidence="1 2">
    <name type="scientific">Trema orientale</name>
    <name type="common">Charcoal tree</name>
    <name type="synonym">Celtis orientalis</name>
    <dbReference type="NCBI Taxonomy" id="63057"/>
    <lineage>
        <taxon>Eukaryota</taxon>
        <taxon>Viridiplantae</taxon>
        <taxon>Streptophyta</taxon>
        <taxon>Embryophyta</taxon>
        <taxon>Tracheophyta</taxon>
        <taxon>Spermatophyta</taxon>
        <taxon>Magnoliopsida</taxon>
        <taxon>eudicotyledons</taxon>
        <taxon>Gunneridae</taxon>
        <taxon>Pentapetalae</taxon>
        <taxon>rosids</taxon>
        <taxon>fabids</taxon>
        <taxon>Rosales</taxon>
        <taxon>Cannabaceae</taxon>
        <taxon>Trema</taxon>
    </lineage>
</organism>
<evidence type="ECO:0000313" key="2">
    <source>
        <dbReference type="Proteomes" id="UP000237000"/>
    </source>
</evidence>
<dbReference type="SUPFAM" id="SSF52972">
    <property type="entry name" value="ITPase-like"/>
    <property type="match status" value="1"/>
</dbReference>
<proteinExistence type="predicted"/>
<dbReference type="Proteomes" id="UP000237000">
    <property type="component" value="Unassembled WGS sequence"/>
</dbReference>
<comment type="caution">
    <text evidence="1">The sequence shown here is derived from an EMBL/GenBank/DDBJ whole genome shotgun (WGS) entry which is preliminary data.</text>
</comment>
<dbReference type="InParanoid" id="A0A2P5CYI3"/>
<keyword evidence="2" id="KW-1185">Reference proteome</keyword>
<dbReference type="Gene3D" id="3.90.950.10">
    <property type="match status" value="1"/>
</dbReference>
<dbReference type="EMBL" id="JXTC01000315">
    <property type="protein sequence ID" value="PON66103.1"/>
    <property type="molecule type" value="Genomic_DNA"/>
</dbReference>
<dbReference type="GO" id="GO:0009143">
    <property type="term" value="P:nucleoside triphosphate catabolic process"/>
    <property type="evidence" value="ECO:0007669"/>
    <property type="project" value="InterPro"/>
</dbReference>
<dbReference type="OrthoDB" id="6288734at2759"/>
<name>A0A2P5CYI3_TREOI</name>
<sequence length="71" mass="7993">MTSLISLLKQKYLMPQDLKGVGTSEHDGLSFFYAEMPKEEKNKISHRSKALALVKSHFAEAGYTFQIDACI</sequence>
<dbReference type="InterPro" id="IPR002637">
    <property type="entry name" value="RdgB/HAM1"/>
</dbReference>
<accession>A0A2P5CYI3</accession>
<dbReference type="GO" id="GO:0047429">
    <property type="term" value="F:nucleoside triphosphate diphosphatase activity"/>
    <property type="evidence" value="ECO:0007669"/>
    <property type="project" value="InterPro"/>
</dbReference>
<protein>
    <submittedName>
        <fullName evidence="1">Ham1-like protein</fullName>
    </submittedName>
</protein>
<gene>
    <name evidence="1" type="ORF">TorRG33x02_269130</name>
</gene>
<reference evidence="2" key="1">
    <citation type="submission" date="2016-06" db="EMBL/GenBank/DDBJ databases">
        <title>Parallel loss of symbiosis genes in relatives of nitrogen-fixing non-legume Parasponia.</title>
        <authorList>
            <person name="Van Velzen R."/>
            <person name="Holmer R."/>
            <person name="Bu F."/>
            <person name="Rutten L."/>
            <person name="Van Zeijl A."/>
            <person name="Liu W."/>
            <person name="Santuari L."/>
            <person name="Cao Q."/>
            <person name="Sharma T."/>
            <person name="Shen D."/>
            <person name="Roswanjaya Y."/>
            <person name="Wardhani T."/>
            <person name="Kalhor M.S."/>
            <person name="Jansen J."/>
            <person name="Van den Hoogen J."/>
            <person name="Gungor B."/>
            <person name="Hartog M."/>
            <person name="Hontelez J."/>
            <person name="Verver J."/>
            <person name="Yang W.-C."/>
            <person name="Schijlen E."/>
            <person name="Repin R."/>
            <person name="Schilthuizen M."/>
            <person name="Schranz E."/>
            <person name="Heidstra R."/>
            <person name="Miyata K."/>
            <person name="Fedorova E."/>
            <person name="Kohlen W."/>
            <person name="Bisseling T."/>
            <person name="Smit S."/>
            <person name="Geurts R."/>
        </authorList>
    </citation>
    <scope>NUCLEOTIDE SEQUENCE [LARGE SCALE GENOMIC DNA]</scope>
    <source>
        <strain evidence="2">cv. RG33-2</strain>
    </source>
</reference>
<evidence type="ECO:0000313" key="1">
    <source>
        <dbReference type="EMBL" id="PON66103.1"/>
    </source>
</evidence>
<dbReference type="AlphaFoldDB" id="A0A2P5CYI3"/>
<dbReference type="InterPro" id="IPR029001">
    <property type="entry name" value="ITPase-like_fam"/>
</dbReference>
<dbReference type="Pfam" id="PF01725">
    <property type="entry name" value="Ham1p_like"/>
    <property type="match status" value="1"/>
</dbReference>
<dbReference type="STRING" id="63057.A0A2P5CYI3"/>